<dbReference type="Pfam" id="PF09952">
    <property type="entry name" value="AbiEi_2"/>
    <property type="match status" value="1"/>
</dbReference>
<gene>
    <name evidence="1" type="ORF">CVT63_03400</name>
</gene>
<accession>A0A2N3G6T0</accession>
<dbReference type="EMBL" id="PHEX01000021">
    <property type="protein sequence ID" value="PKQ28328.1"/>
    <property type="molecule type" value="Genomic_DNA"/>
</dbReference>
<evidence type="ECO:0008006" key="3">
    <source>
        <dbReference type="Google" id="ProtNLM"/>
    </source>
</evidence>
<reference evidence="1 2" key="1">
    <citation type="journal article" date="2017" name="ISME J.">
        <title>Potential for microbial H2 and metal transformations associated with novel bacteria and archaea in deep terrestrial subsurface sediments.</title>
        <authorList>
            <person name="Hernsdorf A.W."/>
            <person name="Amano Y."/>
            <person name="Miyakawa K."/>
            <person name="Ise K."/>
            <person name="Suzuki Y."/>
            <person name="Anantharaman K."/>
            <person name="Probst A."/>
            <person name="Burstein D."/>
            <person name="Thomas B.C."/>
            <person name="Banfield J.F."/>
        </authorList>
    </citation>
    <scope>NUCLEOTIDE SEQUENCE [LARGE SCALE GENOMIC DNA]</scope>
    <source>
        <strain evidence="1">HGW-Actinobacteria-3</strain>
    </source>
</reference>
<dbReference type="SUPFAM" id="SSF46785">
    <property type="entry name" value="Winged helix' DNA-binding domain"/>
    <property type="match status" value="1"/>
</dbReference>
<evidence type="ECO:0000313" key="2">
    <source>
        <dbReference type="Proteomes" id="UP000233654"/>
    </source>
</evidence>
<protein>
    <recommendedName>
        <fullName evidence="3">Transcriptional regulator</fullName>
    </recommendedName>
</protein>
<name>A0A2N3G6T0_9ACTN</name>
<dbReference type="Proteomes" id="UP000233654">
    <property type="component" value="Unassembled WGS sequence"/>
</dbReference>
<organism evidence="1 2">
    <name type="scientific">Candidatus Anoxymicrobium japonicum</name>
    <dbReference type="NCBI Taxonomy" id="2013648"/>
    <lineage>
        <taxon>Bacteria</taxon>
        <taxon>Bacillati</taxon>
        <taxon>Actinomycetota</taxon>
        <taxon>Candidatus Geothermincolia</taxon>
        <taxon>Candidatus Geothermincolales</taxon>
        <taxon>Candidatus Anoxymicrobiaceae</taxon>
        <taxon>Candidatus Anoxymicrobium</taxon>
    </lineage>
</organism>
<evidence type="ECO:0000313" key="1">
    <source>
        <dbReference type="EMBL" id="PKQ28328.1"/>
    </source>
</evidence>
<dbReference type="Gene3D" id="1.10.10.10">
    <property type="entry name" value="Winged helix-like DNA-binding domain superfamily/Winged helix DNA-binding domain"/>
    <property type="match status" value="1"/>
</dbReference>
<proteinExistence type="predicted"/>
<dbReference type="InterPro" id="IPR036390">
    <property type="entry name" value="WH_DNA-bd_sf"/>
</dbReference>
<sequence>MNMKERELLEKLKNNMGDLLDGLQVVEIRTDAPPGSKKHDFRADLVATVKVGNKSKELIFEVKHRGYPRELEEGVQTLSKLTENRPELVPVLVVPFISETGRRQVRDRGINFIDLSGDVYIAFDNVLIHKTSAGNEYTYKKEGINIFSDKASLIVRELVSKSEAYHTVRTLAENASVSVGWASEVLNELKERGYLDKKPRRGCKIRRMENLLDDWAGQYTFLGKNSIRSFFIKAMSLDEMFALFKDSGASQQIEYALTVHAGAHLVAPFVQYNECHLYVRGRKDFGRQVDHLVDALQLTEPHAGGNFHVARPYYEHGAFHDLRIIEGLKVASDIQLYLDLARFPIRGTEQAEKILGHSGLRDSNSW</sequence>
<dbReference type="AlphaFoldDB" id="A0A2N3G6T0"/>
<dbReference type="InterPro" id="IPR036388">
    <property type="entry name" value="WH-like_DNA-bd_sf"/>
</dbReference>
<comment type="caution">
    <text evidence="1">The sequence shown here is derived from an EMBL/GenBank/DDBJ whole genome shotgun (WGS) entry which is preliminary data.</text>
</comment>
<dbReference type="InterPro" id="IPR019238">
    <property type="entry name" value="AbiEi_2"/>
</dbReference>